<reference evidence="2 3" key="1">
    <citation type="submission" date="2018-07" db="EMBL/GenBank/DDBJ databases">
        <title>Genomic Encyclopedia of Type Strains, Phase IV (KMG-IV): sequencing the most valuable type-strain genomes for metagenomic binning, comparative biology and taxonomic classification.</title>
        <authorList>
            <person name="Goeker M."/>
        </authorList>
    </citation>
    <scope>NUCLEOTIDE SEQUENCE [LARGE SCALE GENOMIC DNA]</scope>
    <source>
        <strain evidence="2 3">DSM 26407</strain>
    </source>
</reference>
<gene>
    <name evidence="2" type="ORF">DFQ59_10338</name>
</gene>
<dbReference type="Gene3D" id="3.10.450.50">
    <property type="match status" value="1"/>
</dbReference>
<feature type="chain" id="PRO_5016719614" evidence="1">
    <location>
        <begin position="23"/>
        <end position="201"/>
    </location>
</feature>
<sequence length="201" mass="22841">MRTVIHWLAAALLLLGGATAQASMGPTELVRDTADRILGTFKQNREAYQAEPRKLYALVDAVVLPHFDFDRMSRLVLGKYWRQADADQRGRFAHEFQTMLVRTYSKALWEYTDQKIAYLPMRGSETDGDVLVRTEVQQPGGYPIPINYSLYRADNGWKVYDVVIDNISLVTNYRASFANEIRKSGIDGLIANLQQRNHGGK</sequence>
<keyword evidence="3" id="KW-1185">Reference proteome</keyword>
<dbReference type="AlphaFoldDB" id="A0A369CGV5"/>
<dbReference type="PANTHER" id="PTHR36573:SF1">
    <property type="entry name" value="INTERMEMBRANE PHOSPHOLIPID TRANSPORT SYSTEM BINDING PROTEIN MLAC"/>
    <property type="match status" value="1"/>
</dbReference>
<dbReference type="PIRSF" id="PIRSF004649">
    <property type="entry name" value="MlaC"/>
    <property type="match status" value="1"/>
</dbReference>
<dbReference type="Gene3D" id="1.10.10.640">
    <property type="entry name" value="phospholipid-binding protein"/>
    <property type="match status" value="1"/>
</dbReference>
<dbReference type="OrthoDB" id="9787053at2"/>
<organism evidence="2 3">
    <name type="scientific">Thioalbus denitrificans</name>
    <dbReference type="NCBI Taxonomy" id="547122"/>
    <lineage>
        <taxon>Bacteria</taxon>
        <taxon>Pseudomonadati</taxon>
        <taxon>Pseudomonadota</taxon>
        <taxon>Gammaproteobacteria</taxon>
        <taxon>Chromatiales</taxon>
        <taxon>Ectothiorhodospiraceae</taxon>
        <taxon>Thioalbus</taxon>
    </lineage>
</organism>
<protein>
    <submittedName>
        <fullName evidence="2">Phospholipid transport system substrate-binding protein</fullName>
    </submittedName>
</protein>
<comment type="caution">
    <text evidence="2">The sequence shown here is derived from an EMBL/GenBank/DDBJ whole genome shotgun (WGS) entry which is preliminary data.</text>
</comment>
<evidence type="ECO:0000256" key="1">
    <source>
        <dbReference type="SAM" id="SignalP"/>
    </source>
</evidence>
<dbReference type="InterPro" id="IPR008869">
    <property type="entry name" value="MlaC/ttg2D"/>
</dbReference>
<dbReference type="EMBL" id="QPJY01000003">
    <property type="protein sequence ID" value="RCX31074.1"/>
    <property type="molecule type" value="Genomic_DNA"/>
</dbReference>
<dbReference type="RefSeq" id="WP_114279270.1">
    <property type="nucleotide sequence ID" value="NZ_QPJY01000003.1"/>
</dbReference>
<evidence type="ECO:0000313" key="3">
    <source>
        <dbReference type="Proteomes" id="UP000252707"/>
    </source>
</evidence>
<name>A0A369CGV5_9GAMM</name>
<accession>A0A369CGV5</accession>
<feature type="signal peptide" evidence="1">
    <location>
        <begin position="1"/>
        <end position="22"/>
    </location>
</feature>
<evidence type="ECO:0000313" key="2">
    <source>
        <dbReference type="EMBL" id="RCX31074.1"/>
    </source>
</evidence>
<proteinExistence type="predicted"/>
<keyword evidence="1" id="KW-0732">Signal</keyword>
<dbReference type="Proteomes" id="UP000252707">
    <property type="component" value="Unassembled WGS sequence"/>
</dbReference>
<dbReference type="Pfam" id="PF05494">
    <property type="entry name" value="MlaC"/>
    <property type="match status" value="1"/>
</dbReference>
<dbReference type="PANTHER" id="PTHR36573">
    <property type="entry name" value="INTERMEMBRANE PHOSPHOLIPID TRANSPORT SYSTEM BINDING PROTEIN MLAC"/>
    <property type="match status" value="1"/>
</dbReference>